<accession>A0A821NGS5</accession>
<dbReference type="InterPro" id="IPR023606">
    <property type="entry name" value="CoA-Trfase_III_dom_1_sf"/>
</dbReference>
<comment type="caution">
    <text evidence="3">The sequence shown here is derived from an EMBL/GenBank/DDBJ whole genome shotgun (WGS) entry which is preliminary data.</text>
</comment>
<dbReference type="InterPro" id="IPR003673">
    <property type="entry name" value="CoA-Trfase_fam_III"/>
</dbReference>
<evidence type="ECO:0000313" key="3">
    <source>
        <dbReference type="EMBL" id="CAF4784650.1"/>
    </source>
</evidence>
<dbReference type="OrthoDB" id="16747at2759"/>
<dbReference type="InterPro" id="IPR050509">
    <property type="entry name" value="CoA-transferase_III"/>
</dbReference>
<dbReference type="EMBL" id="CAJOBZ010000004">
    <property type="protein sequence ID" value="CAF4784650.1"/>
    <property type="molecule type" value="Genomic_DNA"/>
</dbReference>
<dbReference type="SUPFAM" id="SSF89796">
    <property type="entry name" value="CoA-transferase family III (CaiB/BaiF)"/>
    <property type="match status" value="1"/>
</dbReference>
<sequence length="378" mass="41602">MALRGVKVVEMIGLAPGPVCGTILADFGATVTVIHKLQPAPFDVMCNGKKMLSINIKSKEGAEVVRKLCSSSDVLIDTYRPGVLEKIGLGPETLMKENKQLIYARLSGYGQNGYYRNNPGHDINYASISGILSMLGRGKQPPVPPMNILADFAGGSVLTALGIVIALFERTKSGKGQIIDASMTEGLAYVGNWLFRARHLPFLNEEPGKNVLDGGMSYYRTYKTKDGQFMAVGSLEPQFYVNLLKGLDLSEDIYHQLADQDMCNRKFEEVFLTKTQEEWIAIFDQLEACVTPVVNFNEANRNKCNASKNSFYIDHNNLVAPEPAPKLSRTPPNATGKKIPPKHGEHTTEILYGLGYSKSEIDELINKGCVYALKMSNL</sequence>
<name>A0A821NGS5_9NEOP</name>
<reference evidence="3" key="1">
    <citation type="submission" date="2021-02" db="EMBL/GenBank/DDBJ databases">
        <authorList>
            <person name="Steward A R."/>
        </authorList>
    </citation>
    <scope>NUCLEOTIDE SEQUENCE</scope>
</reference>
<comment type="similarity">
    <text evidence="1">Belongs to the CoA-transferase III family.</text>
</comment>
<dbReference type="PANTHER" id="PTHR48228:SF5">
    <property type="entry name" value="ALPHA-METHYLACYL-COA RACEMASE"/>
    <property type="match status" value="1"/>
</dbReference>
<evidence type="ECO:0008006" key="5">
    <source>
        <dbReference type="Google" id="ProtNLM"/>
    </source>
</evidence>
<dbReference type="GO" id="GO:0005739">
    <property type="term" value="C:mitochondrion"/>
    <property type="evidence" value="ECO:0007669"/>
    <property type="project" value="TreeGrafter"/>
</dbReference>
<evidence type="ECO:0000256" key="1">
    <source>
        <dbReference type="ARBA" id="ARBA00008383"/>
    </source>
</evidence>
<keyword evidence="4" id="KW-1185">Reference proteome</keyword>
<proteinExistence type="inferred from homology"/>
<dbReference type="PANTHER" id="PTHR48228">
    <property type="entry name" value="SUCCINYL-COA--D-CITRAMALATE COA-TRANSFERASE"/>
    <property type="match status" value="1"/>
</dbReference>
<evidence type="ECO:0000256" key="2">
    <source>
        <dbReference type="SAM" id="MobiDB-lite"/>
    </source>
</evidence>
<dbReference type="GO" id="GO:0008206">
    <property type="term" value="P:bile acid metabolic process"/>
    <property type="evidence" value="ECO:0007669"/>
    <property type="project" value="TreeGrafter"/>
</dbReference>
<dbReference type="GO" id="GO:0008111">
    <property type="term" value="F:alpha-methylacyl-CoA racemase activity"/>
    <property type="evidence" value="ECO:0007669"/>
    <property type="project" value="TreeGrafter"/>
</dbReference>
<protein>
    <recommendedName>
        <fullName evidence="5">Alpha-methylacyl-CoA racemase</fullName>
    </recommendedName>
</protein>
<feature type="region of interest" description="Disordered" evidence="2">
    <location>
        <begin position="322"/>
        <end position="344"/>
    </location>
</feature>
<dbReference type="AlphaFoldDB" id="A0A821NGS5"/>
<dbReference type="Gene3D" id="3.30.1540.10">
    <property type="entry name" value="formyl-coa transferase, domain 3"/>
    <property type="match status" value="1"/>
</dbReference>
<dbReference type="Proteomes" id="UP000663880">
    <property type="component" value="Unassembled WGS sequence"/>
</dbReference>
<gene>
    <name evidence="3" type="ORF">PMACD_LOCUS2534</name>
</gene>
<evidence type="ECO:0000313" key="4">
    <source>
        <dbReference type="Proteomes" id="UP000663880"/>
    </source>
</evidence>
<dbReference type="Pfam" id="PF02515">
    <property type="entry name" value="CoA_transf_3"/>
    <property type="match status" value="1"/>
</dbReference>
<organism evidence="3 4">
    <name type="scientific">Pieris macdunnoughi</name>
    <dbReference type="NCBI Taxonomy" id="345717"/>
    <lineage>
        <taxon>Eukaryota</taxon>
        <taxon>Metazoa</taxon>
        <taxon>Ecdysozoa</taxon>
        <taxon>Arthropoda</taxon>
        <taxon>Hexapoda</taxon>
        <taxon>Insecta</taxon>
        <taxon>Pterygota</taxon>
        <taxon>Neoptera</taxon>
        <taxon>Endopterygota</taxon>
        <taxon>Lepidoptera</taxon>
        <taxon>Glossata</taxon>
        <taxon>Ditrysia</taxon>
        <taxon>Papilionoidea</taxon>
        <taxon>Pieridae</taxon>
        <taxon>Pierinae</taxon>
        <taxon>Pieris</taxon>
    </lineage>
</organism>
<dbReference type="InterPro" id="IPR044855">
    <property type="entry name" value="CoA-Trfase_III_dom3_sf"/>
</dbReference>
<dbReference type="Gene3D" id="3.40.50.10540">
    <property type="entry name" value="Crotonobetainyl-coa:carnitine coa-transferase, domain 1"/>
    <property type="match status" value="1"/>
</dbReference>